<dbReference type="PANTHER" id="PTHR32063">
    <property type="match status" value="1"/>
</dbReference>
<dbReference type="Gene3D" id="3.30.70.1440">
    <property type="entry name" value="Multidrug efflux transporter AcrB pore domain"/>
    <property type="match status" value="1"/>
</dbReference>
<feature type="transmembrane region" description="Helical" evidence="1">
    <location>
        <begin position="397"/>
        <end position="416"/>
    </location>
</feature>
<name>A0A6J4RCM2_9ACTN</name>
<dbReference type="Gene3D" id="3.30.70.1320">
    <property type="entry name" value="Multidrug efflux transporter AcrB pore domain like"/>
    <property type="match status" value="1"/>
</dbReference>
<reference evidence="2" key="1">
    <citation type="submission" date="2020-02" db="EMBL/GenBank/DDBJ databases">
        <authorList>
            <person name="Meier V. D."/>
        </authorList>
    </citation>
    <scope>NUCLEOTIDE SEQUENCE</scope>
    <source>
        <strain evidence="2">AVDCRST_MAG58</strain>
    </source>
</reference>
<gene>
    <name evidence="2" type="ORF">AVDCRST_MAG58-3095</name>
</gene>
<keyword evidence="1" id="KW-0812">Transmembrane</keyword>
<sequence length="1034" mass="111697">MRWIVGSSLRFRWLVIFAAAALIVFGIGETRNADVDVFPEFAPPQVEIQTIAIGNSSEQVEELITVPLEDQLNGIPGLEEMRSKSVADLSQIQLIFSRDSDPYKSRQLVQERLSAAAPTLPTWASPPFMMPPLSSTARVMKIGITSEQLNMREMSLVAYWKIRQELLRVDGVANVMIYGEQLQQQQVYVDPRKLAENGVSLEQVMDQTADSLDAGLLRYSEGAVIGTGGFVQADGQRLDVRNVLPIVGPDDLAKIPLEGRDGTNLRLEDVASVGYGHQPLIGDAVIDDGRGLMLIVQKFPNANTLEVTRGIEETVDDMRPGLPGMELDTTIFRPATFIEQAFGNLTRALLLGVLLVILILAAFLFEWRTAFISLIAIPLSLLAAILVLQALGAVINVMILAGLVVAIGVVVDDAIIDVENVVRRLRQERSEGTGRSMIAIVLEASVEVRTAITYATLINVIAVVPVFFLEGLSGAFFKPLVLSYGIAVLVSMIVALTVTPALCLIMLSRGHRHQESPLLRVLKRGYGAVLARVVRTPSPAIVTVAVVMLAGAVVAPTLGTILLPNFKERDFLMHWLAKPGTSQPEEFRISVRACKDLQEIPGVRNCGSHIGQAFQSDEPYGVDFGENWVSINPAVDYDKALANVSKTVDAYPGLYRDVQTYLRERVREVLTGTSEAIVVRIYGPELDVLYTKADEISSEMQGIPGLIDAHADLAEDIPQTEVEVDLAAAQAHGLKPGDVRRQASTLVASEEVGDIFRGGKAYDVHVWSTPETRNSVSDLRQLPIDTPGGEQITLEQVADVRLAPTPNAIERVDQSRRIDVGANVEGRDLGSAVGAVEDRIAGVELPPEYHMEVLGESSELAAAQNSLLIYGGAAALAILFLLQASFGSMRLALLLFLTLPMALVGGVLAVWMGDGILSLGSLIGFLTVFGIAARNGILMISHFQHLEREEGEEFGPALVLRGAKERLAPILMTAGATGLALVPLAVAGSVAGHEIEHPMAIVILGGLVTSTLLNLFVLPSLYLRFGKSRSARTV</sequence>
<feature type="transmembrane region" description="Helical" evidence="1">
    <location>
        <begin position="999"/>
        <end position="1023"/>
    </location>
</feature>
<dbReference type="GO" id="GO:0042910">
    <property type="term" value="F:xenobiotic transmembrane transporter activity"/>
    <property type="evidence" value="ECO:0007669"/>
    <property type="project" value="TreeGrafter"/>
</dbReference>
<feature type="transmembrane region" description="Helical" evidence="1">
    <location>
        <begin position="967"/>
        <end position="987"/>
    </location>
</feature>
<proteinExistence type="predicted"/>
<dbReference type="InterPro" id="IPR027463">
    <property type="entry name" value="AcrB_DN_DC_subdom"/>
</dbReference>
<feature type="transmembrane region" description="Helical" evidence="1">
    <location>
        <begin position="345"/>
        <end position="364"/>
    </location>
</feature>
<dbReference type="Gene3D" id="1.20.1640.10">
    <property type="entry name" value="Multidrug efflux transporter AcrB transmembrane domain"/>
    <property type="match status" value="2"/>
</dbReference>
<feature type="transmembrane region" description="Helical" evidence="1">
    <location>
        <begin position="371"/>
        <end position="391"/>
    </location>
</feature>
<dbReference type="Gene3D" id="3.30.2090.10">
    <property type="entry name" value="Multidrug efflux transporter AcrB TolC docking domain, DN and DC subdomains"/>
    <property type="match status" value="2"/>
</dbReference>
<dbReference type="EMBL" id="CADCVF010000065">
    <property type="protein sequence ID" value="CAA9463913.1"/>
    <property type="molecule type" value="Genomic_DNA"/>
</dbReference>
<feature type="transmembrane region" description="Helical" evidence="1">
    <location>
        <begin position="867"/>
        <end position="884"/>
    </location>
</feature>
<dbReference type="PANTHER" id="PTHR32063:SF4">
    <property type="entry name" value="SLR6043 PROTEIN"/>
    <property type="match status" value="1"/>
</dbReference>
<dbReference type="SUPFAM" id="SSF82866">
    <property type="entry name" value="Multidrug efflux transporter AcrB transmembrane domain"/>
    <property type="match status" value="2"/>
</dbReference>
<dbReference type="SUPFAM" id="SSF82714">
    <property type="entry name" value="Multidrug efflux transporter AcrB TolC docking domain, DN and DC subdomains"/>
    <property type="match status" value="2"/>
</dbReference>
<dbReference type="PRINTS" id="PR00702">
    <property type="entry name" value="ACRIFLAVINRP"/>
</dbReference>
<protein>
    <submittedName>
        <fullName evidence="2">Cobalt-zinc-cadmium resistance protein CzcA Cation efflux system protein CusA</fullName>
    </submittedName>
</protein>
<dbReference type="SUPFAM" id="SSF82693">
    <property type="entry name" value="Multidrug efflux transporter AcrB pore domain, PN1, PN2, PC1 and PC2 subdomains"/>
    <property type="match status" value="2"/>
</dbReference>
<accession>A0A6J4RCM2</accession>
<dbReference type="Gene3D" id="3.30.70.1430">
    <property type="entry name" value="Multidrug efflux transporter AcrB pore domain"/>
    <property type="match status" value="2"/>
</dbReference>
<dbReference type="Pfam" id="PF00873">
    <property type="entry name" value="ACR_tran"/>
    <property type="match status" value="1"/>
</dbReference>
<feature type="transmembrane region" description="Helical" evidence="1">
    <location>
        <begin position="540"/>
        <end position="563"/>
    </location>
</feature>
<dbReference type="AlphaFoldDB" id="A0A6J4RCM2"/>
<evidence type="ECO:0000256" key="1">
    <source>
        <dbReference type="SAM" id="Phobius"/>
    </source>
</evidence>
<feature type="transmembrane region" description="Helical" evidence="1">
    <location>
        <begin position="891"/>
        <end position="911"/>
    </location>
</feature>
<dbReference type="InterPro" id="IPR001036">
    <property type="entry name" value="Acrflvin-R"/>
</dbReference>
<dbReference type="GO" id="GO:0005886">
    <property type="term" value="C:plasma membrane"/>
    <property type="evidence" value="ECO:0007669"/>
    <property type="project" value="TreeGrafter"/>
</dbReference>
<keyword evidence="1" id="KW-0472">Membrane</keyword>
<keyword evidence="1" id="KW-1133">Transmembrane helix</keyword>
<feature type="transmembrane region" description="Helical" evidence="1">
    <location>
        <begin position="481"/>
        <end position="507"/>
    </location>
</feature>
<organism evidence="2">
    <name type="scientific">uncultured Rubrobacteraceae bacterium</name>
    <dbReference type="NCBI Taxonomy" id="349277"/>
    <lineage>
        <taxon>Bacteria</taxon>
        <taxon>Bacillati</taxon>
        <taxon>Actinomycetota</taxon>
        <taxon>Rubrobacteria</taxon>
        <taxon>Rubrobacterales</taxon>
        <taxon>Rubrobacteraceae</taxon>
        <taxon>environmental samples</taxon>
    </lineage>
</organism>
<feature type="transmembrane region" description="Helical" evidence="1">
    <location>
        <begin position="451"/>
        <end position="469"/>
    </location>
</feature>
<evidence type="ECO:0000313" key="2">
    <source>
        <dbReference type="EMBL" id="CAA9463913.1"/>
    </source>
</evidence>
<feature type="transmembrane region" description="Helical" evidence="1">
    <location>
        <begin position="917"/>
        <end position="938"/>
    </location>
</feature>